<evidence type="ECO:0000313" key="2">
    <source>
        <dbReference type="Proteomes" id="UP000001024"/>
    </source>
</evidence>
<dbReference type="RefSeq" id="WP_010900835.1">
    <property type="nucleotide sequence ID" value="NC_002578.1"/>
</dbReference>
<protein>
    <submittedName>
        <fullName evidence="1">Uncharacterized protein</fullName>
    </submittedName>
</protein>
<reference evidence="1 2" key="1">
    <citation type="journal article" date="2000" name="Nature">
        <title>The genome sequence of the thermoacidophilic scavenger Thermoplasma acidophilum.</title>
        <authorList>
            <person name="Ruepp A."/>
            <person name="Graml W."/>
            <person name="Santos-Martinez M.L."/>
            <person name="Koretke K.K."/>
            <person name="Volker C."/>
            <person name="Mewes H.W."/>
            <person name="Frishman D."/>
            <person name="Stocker S."/>
            <person name="Lupas A.N."/>
            <person name="Baumeister W."/>
        </authorList>
    </citation>
    <scope>NUCLEOTIDE SEQUENCE [LARGE SCALE GENOMIC DNA]</scope>
    <source>
        <strain evidence="2">ATCC 25905 / DSM 1728 / JCM 9062 / NBRC 15155 / AMRC-C165</strain>
    </source>
</reference>
<dbReference type="KEGG" id="tac:Ta0408"/>
<proteinExistence type="predicted"/>
<dbReference type="EnsemblBacteria" id="CAC11550">
    <property type="protein sequence ID" value="CAC11550"/>
    <property type="gene ID" value="CAC11550"/>
</dbReference>
<dbReference type="Proteomes" id="UP000001024">
    <property type="component" value="Chromosome"/>
</dbReference>
<gene>
    <name evidence="1" type="ordered locus">Ta0408</name>
</gene>
<dbReference type="InParanoid" id="Q9HL32"/>
<dbReference type="eggNOG" id="arCOG07371">
    <property type="taxonomic scope" value="Archaea"/>
</dbReference>
<dbReference type="PaxDb" id="273075-Ta0408"/>
<keyword evidence="2" id="KW-1185">Reference proteome</keyword>
<dbReference type="EMBL" id="AL445064">
    <property type="protein sequence ID" value="CAC11550.1"/>
    <property type="molecule type" value="Genomic_DNA"/>
</dbReference>
<dbReference type="OrthoDB" id="55880at2157"/>
<dbReference type="AlphaFoldDB" id="Q9HL32"/>
<sequence length="132" mass="15386">MPERFVEMLREENGKIIVRIPGETARYANLEGKEGEYLLVDLVKVFDPHLKLPTHSIGEKAICRTVTFRDNRGYEHLGLEIPQELVNDYGMKAGEYLEAVIEHAILRDKIAAVYPNLEILNQYPYWWRKISQ</sequence>
<name>Q9HL32_THEAC</name>
<dbReference type="HOGENOM" id="CLU_1922920_0_0_2"/>
<accession>Q9HL32</accession>
<evidence type="ECO:0000313" key="1">
    <source>
        <dbReference type="EMBL" id="CAC11550.1"/>
    </source>
</evidence>
<organism evidence="1 2">
    <name type="scientific">Thermoplasma acidophilum (strain ATCC 25905 / DSM 1728 / JCM 9062 / NBRC 15155 / AMRC-C165)</name>
    <dbReference type="NCBI Taxonomy" id="273075"/>
    <lineage>
        <taxon>Archaea</taxon>
        <taxon>Methanobacteriati</taxon>
        <taxon>Thermoplasmatota</taxon>
        <taxon>Thermoplasmata</taxon>
        <taxon>Thermoplasmatales</taxon>
        <taxon>Thermoplasmataceae</taxon>
        <taxon>Thermoplasma</taxon>
    </lineage>
</organism>